<keyword evidence="10" id="KW-1185">Reference proteome</keyword>
<accession>A0A8S3Z804</accession>
<organism evidence="9 10">
    <name type="scientific">Candidula unifasciata</name>
    <dbReference type="NCBI Taxonomy" id="100452"/>
    <lineage>
        <taxon>Eukaryota</taxon>
        <taxon>Metazoa</taxon>
        <taxon>Spiralia</taxon>
        <taxon>Lophotrochozoa</taxon>
        <taxon>Mollusca</taxon>
        <taxon>Gastropoda</taxon>
        <taxon>Heterobranchia</taxon>
        <taxon>Euthyneura</taxon>
        <taxon>Panpulmonata</taxon>
        <taxon>Eupulmonata</taxon>
        <taxon>Stylommatophora</taxon>
        <taxon>Helicina</taxon>
        <taxon>Helicoidea</taxon>
        <taxon>Geomitridae</taxon>
        <taxon>Candidula</taxon>
    </lineage>
</organism>
<proteinExistence type="predicted"/>
<evidence type="ECO:0000256" key="4">
    <source>
        <dbReference type="ARBA" id="ARBA00022771"/>
    </source>
</evidence>
<dbReference type="FunFam" id="3.30.160.60:FF:000018">
    <property type="entry name" value="Krueppel-like factor 15"/>
    <property type="match status" value="1"/>
</dbReference>
<dbReference type="FunFam" id="3.30.160.60:FF:000926">
    <property type="entry name" value="Kruppel like factor 13"/>
    <property type="match status" value="1"/>
</dbReference>
<dbReference type="PROSITE" id="PS00028">
    <property type="entry name" value="ZINC_FINGER_C2H2_1"/>
    <property type="match status" value="3"/>
</dbReference>
<dbReference type="Gene3D" id="3.30.160.60">
    <property type="entry name" value="Classic Zinc Finger"/>
    <property type="match status" value="3"/>
</dbReference>
<dbReference type="GO" id="GO:0000978">
    <property type="term" value="F:RNA polymerase II cis-regulatory region sequence-specific DNA binding"/>
    <property type="evidence" value="ECO:0007669"/>
    <property type="project" value="TreeGrafter"/>
</dbReference>
<evidence type="ECO:0000313" key="9">
    <source>
        <dbReference type="EMBL" id="CAG5125229.1"/>
    </source>
</evidence>
<keyword evidence="4 7" id="KW-0863">Zinc-finger</keyword>
<feature type="domain" description="C2H2-type" evidence="8">
    <location>
        <begin position="159"/>
        <end position="188"/>
    </location>
</feature>
<keyword evidence="2" id="KW-0479">Metal-binding</keyword>
<comment type="caution">
    <text evidence="9">The sequence shown here is derived from an EMBL/GenBank/DDBJ whole genome shotgun (WGS) entry which is preliminary data.</text>
</comment>
<reference evidence="9" key="1">
    <citation type="submission" date="2021-04" db="EMBL/GenBank/DDBJ databases">
        <authorList>
            <consortium name="Molecular Ecology Group"/>
        </authorList>
    </citation>
    <scope>NUCLEOTIDE SEQUENCE</scope>
</reference>
<protein>
    <recommendedName>
        <fullName evidence="8">C2H2-type domain-containing protein</fullName>
    </recommendedName>
</protein>
<dbReference type="Pfam" id="PF00096">
    <property type="entry name" value="zf-C2H2"/>
    <property type="match status" value="3"/>
</dbReference>
<dbReference type="GO" id="GO:0008270">
    <property type="term" value="F:zinc ion binding"/>
    <property type="evidence" value="ECO:0007669"/>
    <property type="project" value="UniProtKB-KW"/>
</dbReference>
<dbReference type="SMART" id="SM00355">
    <property type="entry name" value="ZnF_C2H2"/>
    <property type="match status" value="3"/>
</dbReference>
<feature type="domain" description="C2H2-type" evidence="8">
    <location>
        <begin position="189"/>
        <end position="218"/>
    </location>
</feature>
<dbReference type="EMBL" id="CAJHNH020001994">
    <property type="protein sequence ID" value="CAG5125229.1"/>
    <property type="molecule type" value="Genomic_DNA"/>
</dbReference>
<dbReference type="InterPro" id="IPR036236">
    <property type="entry name" value="Znf_C2H2_sf"/>
</dbReference>
<evidence type="ECO:0000256" key="3">
    <source>
        <dbReference type="ARBA" id="ARBA00022737"/>
    </source>
</evidence>
<dbReference type="Proteomes" id="UP000678393">
    <property type="component" value="Unassembled WGS sequence"/>
</dbReference>
<keyword evidence="5" id="KW-0862">Zinc</keyword>
<dbReference type="OrthoDB" id="6365676at2759"/>
<keyword evidence="6" id="KW-0539">Nucleus</keyword>
<evidence type="ECO:0000259" key="8">
    <source>
        <dbReference type="PROSITE" id="PS50157"/>
    </source>
</evidence>
<dbReference type="PROSITE" id="PS50157">
    <property type="entry name" value="ZINC_FINGER_C2H2_2"/>
    <property type="match status" value="3"/>
</dbReference>
<dbReference type="AlphaFoldDB" id="A0A8S3Z804"/>
<evidence type="ECO:0000256" key="6">
    <source>
        <dbReference type="ARBA" id="ARBA00023242"/>
    </source>
</evidence>
<feature type="domain" description="C2H2-type" evidence="8">
    <location>
        <begin position="219"/>
        <end position="246"/>
    </location>
</feature>
<dbReference type="InterPro" id="IPR013087">
    <property type="entry name" value="Znf_C2H2_type"/>
</dbReference>
<evidence type="ECO:0000256" key="5">
    <source>
        <dbReference type="ARBA" id="ARBA00022833"/>
    </source>
</evidence>
<sequence length="318" mass="36379">MALREKNQMFFELDLDTRMAADCLIAMSKSQNDHTYVLTCASPKDNQVSFSRHIEATMKQEYMEEENQGHLERCSDYLPITDSLNACMVARILADLKSIKQDNNYHDDFSITNSGASSVATFEITSSAKRRTATPTHHTKKLLNGAFTKASSILGKKVHTCTHQGCGKSYNKSSHLKSHIRTHTGERPFECNWEGCEKRFARSDELTRHKRTHTGEKNFRCPMCEKRFMRSDHLKKHAKRHALFQTGMVGSSDPQMISSLHHPGEVSREFQLTPSNLHKKYRHLHWSKSHHDCLISYGNFNFKSAVVFFFSMLGLSSS</sequence>
<evidence type="ECO:0000256" key="7">
    <source>
        <dbReference type="PROSITE-ProRule" id="PRU00042"/>
    </source>
</evidence>
<dbReference type="SUPFAM" id="SSF57667">
    <property type="entry name" value="beta-beta-alpha zinc fingers"/>
    <property type="match status" value="2"/>
</dbReference>
<dbReference type="PANTHER" id="PTHR23235:SF164">
    <property type="entry name" value="C2H2-TYPE DOMAIN-CONTAINING PROTEIN"/>
    <property type="match status" value="1"/>
</dbReference>
<dbReference type="FunFam" id="3.30.160.60:FF:000125">
    <property type="entry name" value="Putative zinc finger protein 143"/>
    <property type="match status" value="1"/>
</dbReference>
<evidence type="ECO:0000313" key="10">
    <source>
        <dbReference type="Proteomes" id="UP000678393"/>
    </source>
</evidence>
<gene>
    <name evidence="9" type="ORF">CUNI_LOCUS10787</name>
</gene>
<keyword evidence="3" id="KW-0677">Repeat</keyword>
<evidence type="ECO:0000256" key="2">
    <source>
        <dbReference type="ARBA" id="ARBA00022723"/>
    </source>
</evidence>
<dbReference type="GO" id="GO:0005634">
    <property type="term" value="C:nucleus"/>
    <property type="evidence" value="ECO:0007669"/>
    <property type="project" value="UniProtKB-SubCell"/>
</dbReference>
<comment type="subcellular location">
    <subcellularLocation>
        <location evidence="1">Nucleus</location>
    </subcellularLocation>
</comment>
<evidence type="ECO:0000256" key="1">
    <source>
        <dbReference type="ARBA" id="ARBA00004123"/>
    </source>
</evidence>
<dbReference type="GO" id="GO:0000981">
    <property type="term" value="F:DNA-binding transcription factor activity, RNA polymerase II-specific"/>
    <property type="evidence" value="ECO:0007669"/>
    <property type="project" value="TreeGrafter"/>
</dbReference>
<dbReference type="PANTHER" id="PTHR23235">
    <property type="entry name" value="KRUEPPEL-LIKE TRANSCRIPTION FACTOR"/>
    <property type="match status" value="1"/>
</dbReference>
<name>A0A8S3Z804_9EUPU</name>